<gene>
    <name evidence="1" type="ORF">GH754_06175</name>
</gene>
<dbReference type="PROSITE" id="PS51257">
    <property type="entry name" value="PROKAR_LIPOPROTEIN"/>
    <property type="match status" value="1"/>
</dbReference>
<dbReference type="OrthoDB" id="2426241at2"/>
<dbReference type="Proteomes" id="UP000480185">
    <property type="component" value="Unassembled WGS sequence"/>
</dbReference>
<protein>
    <recommendedName>
        <fullName evidence="3">DUF3221 domain-containing protein</fullName>
    </recommendedName>
</protein>
<comment type="caution">
    <text evidence="1">The sequence shown here is derived from an EMBL/GenBank/DDBJ whole genome shotgun (WGS) entry which is preliminary data.</text>
</comment>
<dbReference type="RefSeq" id="WP_153727853.1">
    <property type="nucleotide sequence ID" value="NZ_WJNH01000003.1"/>
</dbReference>
<name>A0A6G1X4N5_9BACI</name>
<sequence>MSKYLKTTIIILVSILAGCTFNSKLANHEVSKSNDEVKYEDFIFRLVSEKEKYHVGEEVRLYGEVEYVGEKDEVKVPLSATIFSLKEMVRDYEIRDRRTEEIAEDGVLTATTLKQGEPYRIDYEKSGTTKGSDTESYRKFIRRFVQRDGFPPGYYVMTGYTEFLIGEKPEKVKLEAKIDFKIVE</sequence>
<reference evidence="1 2" key="1">
    <citation type="submission" date="2019-11" db="EMBL/GenBank/DDBJ databases">
        <authorList>
            <person name="Li J."/>
        </authorList>
    </citation>
    <scope>NUCLEOTIDE SEQUENCE [LARGE SCALE GENOMIC DNA]</scope>
    <source>
        <strain evidence="1 2">J4</strain>
    </source>
</reference>
<evidence type="ECO:0000313" key="2">
    <source>
        <dbReference type="Proteomes" id="UP000480185"/>
    </source>
</evidence>
<keyword evidence="2" id="KW-1185">Reference proteome</keyword>
<evidence type="ECO:0000313" key="1">
    <source>
        <dbReference type="EMBL" id="MRG85924.1"/>
    </source>
</evidence>
<dbReference type="EMBL" id="WJNH01000003">
    <property type="protein sequence ID" value="MRG85924.1"/>
    <property type="molecule type" value="Genomic_DNA"/>
</dbReference>
<evidence type="ECO:0008006" key="3">
    <source>
        <dbReference type="Google" id="ProtNLM"/>
    </source>
</evidence>
<organism evidence="1 2">
    <name type="scientific">Salinibacillus xinjiangensis</name>
    <dbReference type="NCBI Taxonomy" id="1229268"/>
    <lineage>
        <taxon>Bacteria</taxon>
        <taxon>Bacillati</taxon>
        <taxon>Bacillota</taxon>
        <taxon>Bacilli</taxon>
        <taxon>Bacillales</taxon>
        <taxon>Bacillaceae</taxon>
        <taxon>Salinibacillus</taxon>
    </lineage>
</organism>
<proteinExistence type="predicted"/>
<dbReference type="AlphaFoldDB" id="A0A6G1X4N5"/>
<accession>A0A6G1X4N5</accession>